<dbReference type="InterPro" id="IPR011460">
    <property type="entry name" value="Lcl_C"/>
</dbReference>
<dbReference type="Proteomes" id="UP001359886">
    <property type="component" value="Unassembled WGS sequence"/>
</dbReference>
<dbReference type="EMBL" id="JAZHOG010000013">
    <property type="protein sequence ID" value="MEJ8569352.1"/>
    <property type="molecule type" value="Genomic_DNA"/>
</dbReference>
<reference evidence="2 3" key="1">
    <citation type="submission" date="2024-02" db="EMBL/GenBank/DDBJ databases">
        <title>A novel Wenzhouxiangellaceae bacterium, isolated from coastal sediments.</title>
        <authorList>
            <person name="Du Z.-J."/>
            <person name="Ye Y.-Q."/>
            <person name="Zhang X.-Y."/>
        </authorList>
    </citation>
    <scope>NUCLEOTIDE SEQUENCE [LARGE SCALE GENOMIC DNA]</scope>
    <source>
        <strain evidence="2 3">CH-27</strain>
    </source>
</reference>
<gene>
    <name evidence="2" type="ORF">V3330_17130</name>
</gene>
<protein>
    <submittedName>
        <fullName evidence="2">DUF1566 domain-containing protein</fullName>
    </submittedName>
</protein>
<evidence type="ECO:0000313" key="2">
    <source>
        <dbReference type="EMBL" id="MEJ8569352.1"/>
    </source>
</evidence>
<dbReference type="RefSeq" id="WP_354696675.1">
    <property type="nucleotide sequence ID" value="NZ_JAZHOG010000013.1"/>
</dbReference>
<organism evidence="2 3">
    <name type="scientific">Elongatibacter sediminis</name>
    <dbReference type="NCBI Taxonomy" id="3119006"/>
    <lineage>
        <taxon>Bacteria</taxon>
        <taxon>Pseudomonadati</taxon>
        <taxon>Pseudomonadota</taxon>
        <taxon>Gammaproteobacteria</taxon>
        <taxon>Chromatiales</taxon>
        <taxon>Wenzhouxiangellaceae</taxon>
        <taxon>Elongatibacter</taxon>
    </lineage>
</organism>
<accession>A0AAW9R8W6</accession>
<dbReference type="Pfam" id="PF07603">
    <property type="entry name" value="Lcl_C"/>
    <property type="match status" value="1"/>
</dbReference>
<proteinExistence type="predicted"/>
<sequence length="198" mass="22020">MLTGCGESGPGPEIHDTKYRAVTATGTVLDAAQAPGVCARDEFTGLTWEVKTDDGGLRDARHTYSWFDPDEAHGGELDYRGLPDGGTCDGSACDTSSYVAAVNETALCGHADWRMPSRDELGSISDPRRTTAPPTINTRHFPLTRNAEYWSGNDYQFQYDAAWVWSFHNGMDRVEWKKTPRHVRLVRGEPQRVVRVKD</sequence>
<name>A0AAW9R8W6_9GAMM</name>
<dbReference type="AlphaFoldDB" id="A0AAW9R8W6"/>
<feature type="domain" description="Lcl C-terminal" evidence="1">
    <location>
        <begin position="39"/>
        <end position="187"/>
    </location>
</feature>
<comment type="caution">
    <text evidence="2">The sequence shown here is derived from an EMBL/GenBank/DDBJ whole genome shotgun (WGS) entry which is preliminary data.</text>
</comment>
<keyword evidence="3" id="KW-1185">Reference proteome</keyword>
<evidence type="ECO:0000259" key="1">
    <source>
        <dbReference type="Pfam" id="PF07603"/>
    </source>
</evidence>
<evidence type="ECO:0000313" key="3">
    <source>
        <dbReference type="Proteomes" id="UP001359886"/>
    </source>
</evidence>